<evidence type="ECO:0000313" key="2">
    <source>
        <dbReference type="Proteomes" id="UP000237797"/>
    </source>
</evidence>
<name>A0A2T0LBZ3_9BACL</name>
<organism evidence="1 2">
    <name type="scientific">Planifilum fimeticola</name>
    <dbReference type="NCBI Taxonomy" id="201975"/>
    <lineage>
        <taxon>Bacteria</taxon>
        <taxon>Bacillati</taxon>
        <taxon>Bacillota</taxon>
        <taxon>Bacilli</taxon>
        <taxon>Bacillales</taxon>
        <taxon>Thermoactinomycetaceae</taxon>
        <taxon>Planifilum</taxon>
    </lineage>
</organism>
<dbReference type="EMBL" id="PVNE01000027">
    <property type="protein sequence ID" value="PRX39230.1"/>
    <property type="molecule type" value="Genomic_DNA"/>
</dbReference>
<protein>
    <submittedName>
        <fullName evidence="1">Uncharacterized protein</fullName>
    </submittedName>
</protein>
<reference evidence="1 2" key="1">
    <citation type="submission" date="2018-03" db="EMBL/GenBank/DDBJ databases">
        <title>Genomic Encyclopedia of Archaeal and Bacterial Type Strains, Phase II (KMG-II): from individual species to whole genera.</title>
        <authorList>
            <person name="Goeker M."/>
        </authorList>
    </citation>
    <scope>NUCLEOTIDE SEQUENCE [LARGE SCALE GENOMIC DNA]</scope>
    <source>
        <strain evidence="1 2">DSM 44946</strain>
    </source>
</reference>
<dbReference type="AlphaFoldDB" id="A0A2T0LBZ3"/>
<evidence type="ECO:0000313" key="1">
    <source>
        <dbReference type="EMBL" id="PRX39230.1"/>
    </source>
</evidence>
<proteinExistence type="predicted"/>
<dbReference type="Proteomes" id="UP000237797">
    <property type="component" value="Unassembled WGS sequence"/>
</dbReference>
<gene>
    <name evidence="1" type="ORF">CLV97_12712</name>
</gene>
<accession>A0A2T0LBZ3</accession>
<keyword evidence="2" id="KW-1185">Reference proteome</keyword>
<comment type="caution">
    <text evidence="1">The sequence shown here is derived from an EMBL/GenBank/DDBJ whole genome shotgun (WGS) entry which is preliminary data.</text>
</comment>
<sequence>MRPYESTLHAVYLSSNHPPGGVNNPVGDGKVSFPLKRRKSPWWMSRATPISFSESPGSAEGTVRSPLFMLSPGKHRRFGQAGTRFPIDAPESSTDWISFLVTGVLLFQRASRSRCPGRKTGCCGIGGDGSLPIREGDRSPVSLKGIAAPLRIAWSGPYTGSYSSRDCLINRYTK</sequence>